<dbReference type="RefSeq" id="WP_058965624.1">
    <property type="nucleotide sequence ID" value="NZ_CABKVM010000018.1"/>
</dbReference>
<comment type="caution">
    <text evidence="2">The sequence shown here is derived from an EMBL/GenBank/DDBJ whole genome shotgun (WGS) entry which is preliminary data.</text>
</comment>
<sequence length="233" mass="25390">MKIKTLATGSTGNAYLVDDGCTVLLLECGIPLRELMRRSKYSLSCVSACLITHEHGDHARAVKQLIGLGIPIWCSKGTATALKIDGEPVVHSEMRAGHVVKIGTMAIMPIAVEHDAAEPLGWLIYSEASSQRLVFLTDTRVADVSLPAVHHIMVECNHMGLDSMGQTNAIHADRVIRNHMSLDDCIRFLLHQDLSQVQDIRLIHISHSHGDRVAMRNAVAAATGRQVIIAGQE</sequence>
<organism evidence="2 3">
    <name type="scientific">Allofournierella massiliensis</name>
    <dbReference type="NCBI Taxonomy" id="1650663"/>
    <lineage>
        <taxon>Bacteria</taxon>
        <taxon>Bacillati</taxon>
        <taxon>Bacillota</taxon>
        <taxon>Clostridia</taxon>
        <taxon>Eubacteriales</taxon>
        <taxon>Oscillospiraceae</taxon>
        <taxon>Allofournierella</taxon>
    </lineage>
</organism>
<accession>A0A4R1QRH9</accession>
<dbReference type="InterPro" id="IPR001279">
    <property type="entry name" value="Metallo-B-lactamas"/>
</dbReference>
<dbReference type="Pfam" id="PF12706">
    <property type="entry name" value="Lactamase_B_2"/>
    <property type="match status" value="1"/>
</dbReference>
<dbReference type="SUPFAM" id="SSF56281">
    <property type="entry name" value="Metallo-hydrolase/oxidoreductase"/>
    <property type="match status" value="1"/>
</dbReference>
<evidence type="ECO:0000313" key="3">
    <source>
        <dbReference type="Proteomes" id="UP000295184"/>
    </source>
</evidence>
<dbReference type="EMBL" id="SLUM01000013">
    <property type="protein sequence ID" value="TCL56418.1"/>
    <property type="molecule type" value="Genomic_DNA"/>
</dbReference>
<dbReference type="AlphaFoldDB" id="A0A4R1QRH9"/>
<dbReference type="STRING" id="1650663.GCA_001486665_02603"/>
<protein>
    <submittedName>
        <fullName evidence="2">Phosphoribosyl 1,2-cyclic phosphodiesterase</fullName>
    </submittedName>
</protein>
<dbReference type="Gene3D" id="3.60.15.10">
    <property type="entry name" value="Ribonuclease Z/Hydroxyacylglutathione hydrolase-like"/>
    <property type="match status" value="1"/>
</dbReference>
<dbReference type="SMART" id="SM00849">
    <property type="entry name" value="Lactamase_B"/>
    <property type="match status" value="1"/>
</dbReference>
<dbReference type="PANTHER" id="PTHR47619">
    <property type="entry name" value="METALLO-HYDROLASE YYCJ-RELATED"/>
    <property type="match status" value="1"/>
</dbReference>
<dbReference type="PANTHER" id="PTHR47619:SF1">
    <property type="entry name" value="EXODEOXYRIBONUCLEASE WALJ"/>
    <property type="match status" value="1"/>
</dbReference>
<dbReference type="OrthoDB" id="1846420at2"/>
<feature type="domain" description="Metallo-beta-lactamase" evidence="1">
    <location>
        <begin position="11"/>
        <end position="179"/>
    </location>
</feature>
<dbReference type="Proteomes" id="UP000295184">
    <property type="component" value="Unassembled WGS sequence"/>
</dbReference>
<proteinExistence type="predicted"/>
<dbReference type="InterPro" id="IPR052533">
    <property type="entry name" value="WalJ/YycJ-like"/>
</dbReference>
<dbReference type="InterPro" id="IPR036866">
    <property type="entry name" value="RibonucZ/Hydroxyglut_hydro"/>
</dbReference>
<evidence type="ECO:0000313" key="2">
    <source>
        <dbReference type="EMBL" id="TCL56418.1"/>
    </source>
</evidence>
<reference evidence="2 3" key="1">
    <citation type="submission" date="2019-03" db="EMBL/GenBank/DDBJ databases">
        <title>Genomic Encyclopedia of Type Strains, Phase IV (KMG-IV): sequencing the most valuable type-strain genomes for metagenomic binning, comparative biology and taxonomic classification.</title>
        <authorList>
            <person name="Goeker M."/>
        </authorList>
    </citation>
    <scope>NUCLEOTIDE SEQUENCE [LARGE SCALE GENOMIC DNA]</scope>
    <source>
        <strain evidence="2 3">DSM 100451</strain>
    </source>
</reference>
<gene>
    <name evidence="2" type="ORF">EDD77_11384</name>
</gene>
<evidence type="ECO:0000259" key="1">
    <source>
        <dbReference type="SMART" id="SM00849"/>
    </source>
</evidence>
<name>A0A4R1QRH9_9FIRM</name>